<comment type="similarity">
    <text evidence="7">Belongs to the gamma-glutamyl phosphate reductase family.</text>
</comment>
<evidence type="ECO:0000256" key="6">
    <source>
        <dbReference type="ARBA" id="ARBA00049024"/>
    </source>
</evidence>
<dbReference type="Gene3D" id="3.40.309.10">
    <property type="entry name" value="Aldehyde Dehydrogenase, Chain A, domain 2"/>
    <property type="match status" value="1"/>
</dbReference>
<dbReference type="NCBIfam" id="TIGR00407">
    <property type="entry name" value="proA"/>
    <property type="match status" value="1"/>
</dbReference>
<gene>
    <name evidence="7" type="primary">proA</name>
    <name evidence="9" type="ORF">CDV25_06120</name>
</gene>
<evidence type="ECO:0000256" key="1">
    <source>
        <dbReference type="ARBA" id="ARBA00004985"/>
    </source>
</evidence>
<evidence type="ECO:0000256" key="3">
    <source>
        <dbReference type="ARBA" id="ARBA00022650"/>
    </source>
</evidence>
<dbReference type="InterPro" id="IPR020593">
    <property type="entry name" value="G-glutamylP_reductase_CS"/>
</dbReference>
<dbReference type="GO" id="GO:0005737">
    <property type="term" value="C:cytoplasm"/>
    <property type="evidence" value="ECO:0007669"/>
    <property type="project" value="UniProtKB-SubCell"/>
</dbReference>
<proteinExistence type="inferred from homology"/>
<evidence type="ECO:0000256" key="2">
    <source>
        <dbReference type="ARBA" id="ARBA00022605"/>
    </source>
</evidence>
<dbReference type="Gene3D" id="3.40.605.10">
    <property type="entry name" value="Aldehyde Dehydrogenase, Chain A, domain 1"/>
    <property type="match status" value="1"/>
</dbReference>
<name>A0A2U8FDQ1_9HELI</name>
<dbReference type="PIRSF" id="PIRSF000151">
    <property type="entry name" value="GPR"/>
    <property type="match status" value="1"/>
</dbReference>
<evidence type="ECO:0000313" key="9">
    <source>
        <dbReference type="EMBL" id="AWI34380.1"/>
    </source>
</evidence>
<dbReference type="GO" id="GO:0004350">
    <property type="term" value="F:glutamate-5-semialdehyde dehydrogenase activity"/>
    <property type="evidence" value="ECO:0007669"/>
    <property type="project" value="UniProtKB-UniRule"/>
</dbReference>
<dbReference type="NCBIfam" id="NF001221">
    <property type="entry name" value="PRK00197.1"/>
    <property type="match status" value="1"/>
</dbReference>
<keyword evidence="4 7" id="KW-0521">NADP</keyword>
<dbReference type="AlphaFoldDB" id="A0A2U8FDQ1"/>
<protein>
    <recommendedName>
        <fullName evidence="7">Gamma-glutamyl phosphate reductase</fullName>
        <shortName evidence="7">GPR</shortName>
        <ecNumber evidence="7">1.2.1.41</ecNumber>
    </recommendedName>
    <alternativeName>
        <fullName evidence="7">Glutamate-5-semialdehyde dehydrogenase</fullName>
    </alternativeName>
    <alternativeName>
        <fullName evidence="7">Glutamyl-gamma-semialdehyde dehydrogenase</fullName>
        <shortName evidence="7">GSA dehydrogenase</shortName>
    </alternativeName>
</protein>
<evidence type="ECO:0000259" key="8">
    <source>
        <dbReference type="Pfam" id="PF00171"/>
    </source>
</evidence>
<comment type="subcellular location">
    <subcellularLocation>
        <location evidence="7">Cytoplasm</location>
    </subcellularLocation>
</comment>
<organism evidence="9 10">
    <name type="scientific">Helicobacter apodemus</name>
    <dbReference type="NCBI Taxonomy" id="135569"/>
    <lineage>
        <taxon>Bacteria</taxon>
        <taxon>Pseudomonadati</taxon>
        <taxon>Campylobacterota</taxon>
        <taxon>Epsilonproteobacteria</taxon>
        <taxon>Campylobacterales</taxon>
        <taxon>Helicobacteraceae</taxon>
        <taxon>Helicobacter</taxon>
    </lineage>
</organism>
<dbReference type="EC" id="1.2.1.41" evidence="7"/>
<dbReference type="PROSITE" id="PS01223">
    <property type="entry name" value="PROA"/>
    <property type="match status" value="1"/>
</dbReference>
<dbReference type="CDD" id="cd07079">
    <property type="entry name" value="ALDH_F18-19_ProA-GPR"/>
    <property type="match status" value="1"/>
</dbReference>
<accession>A0A2U8FDQ1</accession>
<dbReference type="InterPro" id="IPR000965">
    <property type="entry name" value="GPR_dom"/>
</dbReference>
<dbReference type="InterPro" id="IPR016163">
    <property type="entry name" value="Ald_DH_C"/>
</dbReference>
<dbReference type="EMBL" id="CP021886">
    <property type="protein sequence ID" value="AWI34380.1"/>
    <property type="molecule type" value="Genomic_DNA"/>
</dbReference>
<dbReference type="InterPro" id="IPR016161">
    <property type="entry name" value="Ald_DH/histidinol_DH"/>
</dbReference>
<dbReference type="UniPathway" id="UPA00098">
    <property type="reaction ID" value="UER00360"/>
</dbReference>
<dbReference type="OrthoDB" id="9809970at2"/>
<reference evidence="9 10" key="1">
    <citation type="submission" date="2017-06" db="EMBL/GenBank/DDBJ databases">
        <title>Complete genome of Helicobacter apodemus.</title>
        <authorList>
            <person name="Cho S."/>
        </authorList>
    </citation>
    <scope>NUCLEOTIDE SEQUENCE [LARGE SCALE GENOMIC DNA]</scope>
    <source>
        <strain evidence="10">SNUVETPUB-15-01</strain>
    </source>
</reference>
<keyword evidence="7" id="KW-0963">Cytoplasm</keyword>
<comment type="catalytic activity">
    <reaction evidence="6 7">
        <text>L-glutamate 5-semialdehyde + phosphate + NADP(+) = L-glutamyl 5-phosphate + NADPH + H(+)</text>
        <dbReference type="Rhea" id="RHEA:19541"/>
        <dbReference type="ChEBI" id="CHEBI:15378"/>
        <dbReference type="ChEBI" id="CHEBI:43474"/>
        <dbReference type="ChEBI" id="CHEBI:57783"/>
        <dbReference type="ChEBI" id="CHEBI:58066"/>
        <dbReference type="ChEBI" id="CHEBI:58274"/>
        <dbReference type="ChEBI" id="CHEBI:58349"/>
        <dbReference type="EC" id="1.2.1.41"/>
    </reaction>
</comment>
<dbReference type="RefSeq" id="WP_108911201.1">
    <property type="nucleotide sequence ID" value="NZ_CP021886.1"/>
</dbReference>
<keyword evidence="2 7" id="KW-0028">Amino-acid biosynthesis</keyword>
<evidence type="ECO:0000256" key="4">
    <source>
        <dbReference type="ARBA" id="ARBA00022857"/>
    </source>
</evidence>
<keyword evidence="5 7" id="KW-0560">Oxidoreductase</keyword>
<sequence length="418" mass="46582">MNLSQTLYKAKIATNILAKLPHQQRQQFLRDCALGLEANIQSLLEANLKDLNNAQAMNLNNAMIERLSLDETKIRNMAQSLRKVADFQDPLHRILSGFSNAKGLDIQKVSIPLGVIAIIYESRPNVTSDTAGLCFKSGNVCILKGGKEAQNSNESIIQIFHKILSQHHLPLESITLLPSMQKREDLKELLYAKDFIDLIIPRGGEGLIRFVSEHSKIPVIKHDKGVCHIYAHHSCKIEESIAIILNAKTSRPSTCNACETLLIDKAFAKDFLPKVALALRDRGTLLKGCEESCNILKHHTIECELVPAEAYHREYNDNILNLKIVQSFQEALLHIQTYGSGHSDAILCEDYSLAEEFLNQIDSACVYVNASTRFSDGEEFGYGAEVGISTARIHARGPMGVESLTTYKYKIRGNGQVR</sequence>
<comment type="function">
    <text evidence="7">Catalyzes the NADPH-dependent reduction of L-glutamate 5-phosphate into L-glutamate 5-semialdehyde and phosphate. The product spontaneously undergoes cyclization to form 1-pyrroline-5-carboxylate.</text>
</comment>
<dbReference type="GO" id="GO:0055129">
    <property type="term" value="P:L-proline biosynthetic process"/>
    <property type="evidence" value="ECO:0007669"/>
    <property type="project" value="UniProtKB-UniRule"/>
</dbReference>
<dbReference type="InterPro" id="IPR012134">
    <property type="entry name" value="Glu-5-SA_DH"/>
</dbReference>
<dbReference type="HAMAP" id="MF_00412">
    <property type="entry name" value="ProA"/>
    <property type="match status" value="1"/>
</dbReference>
<dbReference type="Proteomes" id="UP000244890">
    <property type="component" value="Chromosome"/>
</dbReference>
<feature type="domain" description="Aldehyde dehydrogenase" evidence="8">
    <location>
        <begin position="8"/>
        <end position="279"/>
    </location>
</feature>
<evidence type="ECO:0000256" key="5">
    <source>
        <dbReference type="ARBA" id="ARBA00023002"/>
    </source>
</evidence>
<comment type="pathway">
    <text evidence="1 7">Amino-acid biosynthesis; L-proline biosynthesis; L-glutamate 5-semialdehyde from L-glutamate: step 2/2.</text>
</comment>
<dbReference type="PANTHER" id="PTHR11063">
    <property type="entry name" value="GLUTAMATE SEMIALDEHYDE DEHYDROGENASE"/>
    <property type="match status" value="1"/>
</dbReference>
<dbReference type="Pfam" id="PF00171">
    <property type="entry name" value="Aldedh"/>
    <property type="match status" value="1"/>
</dbReference>
<dbReference type="KEGG" id="had:CDV25_06120"/>
<dbReference type="GO" id="GO:0050661">
    <property type="term" value="F:NADP binding"/>
    <property type="evidence" value="ECO:0007669"/>
    <property type="project" value="InterPro"/>
</dbReference>
<dbReference type="SUPFAM" id="SSF53720">
    <property type="entry name" value="ALDH-like"/>
    <property type="match status" value="1"/>
</dbReference>
<dbReference type="PANTHER" id="PTHR11063:SF8">
    <property type="entry name" value="DELTA-1-PYRROLINE-5-CARBOXYLATE SYNTHASE"/>
    <property type="match status" value="1"/>
</dbReference>
<dbReference type="InterPro" id="IPR016162">
    <property type="entry name" value="Ald_DH_N"/>
</dbReference>
<dbReference type="InterPro" id="IPR015590">
    <property type="entry name" value="Aldehyde_DH_dom"/>
</dbReference>
<evidence type="ECO:0000256" key="7">
    <source>
        <dbReference type="HAMAP-Rule" id="MF_00412"/>
    </source>
</evidence>
<dbReference type="FunFam" id="3.40.309.10:FF:000006">
    <property type="entry name" value="Gamma-glutamyl phosphate reductase"/>
    <property type="match status" value="1"/>
</dbReference>
<evidence type="ECO:0000313" key="10">
    <source>
        <dbReference type="Proteomes" id="UP000244890"/>
    </source>
</evidence>
<keyword evidence="3 7" id="KW-0641">Proline biosynthesis</keyword>